<dbReference type="OrthoDB" id="10254627at2759"/>
<gene>
    <name evidence="1" type="ORF">ECPE_LOCUS878</name>
</gene>
<proteinExistence type="predicted"/>
<dbReference type="EMBL" id="UZAN01003762">
    <property type="protein sequence ID" value="VDP30337.1"/>
    <property type="molecule type" value="Genomic_DNA"/>
</dbReference>
<organism evidence="3">
    <name type="scientific">Echinostoma caproni</name>
    <dbReference type="NCBI Taxonomy" id="27848"/>
    <lineage>
        <taxon>Eukaryota</taxon>
        <taxon>Metazoa</taxon>
        <taxon>Spiralia</taxon>
        <taxon>Lophotrochozoa</taxon>
        <taxon>Platyhelminthes</taxon>
        <taxon>Trematoda</taxon>
        <taxon>Digenea</taxon>
        <taxon>Plagiorchiida</taxon>
        <taxon>Echinostomata</taxon>
        <taxon>Echinostomatoidea</taxon>
        <taxon>Echinostomatidae</taxon>
        <taxon>Echinostoma</taxon>
    </lineage>
</organism>
<dbReference type="Proteomes" id="UP000272942">
    <property type="component" value="Unassembled WGS sequence"/>
</dbReference>
<keyword evidence="2" id="KW-1185">Reference proteome</keyword>
<dbReference type="WBParaSite" id="ECPE_0000087801-mRNA-1">
    <property type="protein sequence ID" value="ECPE_0000087801-mRNA-1"/>
    <property type="gene ID" value="ECPE_0000087801"/>
</dbReference>
<evidence type="ECO:0000313" key="1">
    <source>
        <dbReference type="EMBL" id="VDP30337.1"/>
    </source>
</evidence>
<reference evidence="3" key="1">
    <citation type="submission" date="2016-06" db="UniProtKB">
        <authorList>
            <consortium name="WormBaseParasite"/>
        </authorList>
    </citation>
    <scope>IDENTIFICATION</scope>
</reference>
<evidence type="ECO:0000313" key="2">
    <source>
        <dbReference type="Proteomes" id="UP000272942"/>
    </source>
</evidence>
<sequence>MIETEREDFERGRKYLAQIMGEDPDTFNQEKIDEAIAYLFPSGLFSHRARPKMKPPEEVFPKKKELQCDSTGRPLHSLFYTRRPHYYAIMHEAVYHLEALKNEWDSMYINKDHNPLKTRKEL</sequence>
<evidence type="ECO:0000313" key="3">
    <source>
        <dbReference type="WBParaSite" id="ECPE_0000087801-mRNA-1"/>
    </source>
</evidence>
<name>A0A183A1P3_9TREM</name>
<dbReference type="AlphaFoldDB" id="A0A183A1P3"/>
<accession>A0A183A1P3</accession>
<protein>
    <submittedName>
        <fullName evidence="3">Reverse transcriptase domain-containing protein</fullName>
    </submittedName>
</protein>
<reference evidence="1 2" key="2">
    <citation type="submission" date="2018-11" db="EMBL/GenBank/DDBJ databases">
        <authorList>
            <consortium name="Pathogen Informatics"/>
        </authorList>
    </citation>
    <scope>NUCLEOTIDE SEQUENCE [LARGE SCALE GENOMIC DNA]</scope>
    <source>
        <strain evidence="1 2">Egypt</strain>
    </source>
</reference>